<keyword evidence="2" id="KW-1133">Transmembrane helix</keyword>
<sequence length="681" mass="75440">MNTSPSDSNGVHLGLWTNWSRGPIFGATLTLTQSNANLLIAFVSFFVTYVGTRFWRIACLVLHFIYSSRAPRDGLYHQRQAILRNASSAEDGLYTVLCLGRVWRKIARHTWYRIVPLVVFAAMCVAGWTLAAGFSSKISTAVGNEVLLIGANCGALDSDLDNETSDNELFYNPYTARQLQSAGTYAQQCYSQDMGDSQYCTTYVQRSLNSTVITNASCPFDKTICQSDDANIIVDTGYLDSHAHFGLNAPEHERFQYRRVLHCAPLTTVNYTTQRNVSSDRSSTRYMYGPGLIGNWTYEYTNDSMFEFAVINGSGPIFDYQLGMKDAYPANGSFYAGSFVPVQELQRADADVNLIFISANKLAYTAPINDSWFKATTPFPKTVSRPGTRSGKIKVYGQDQPASPMGCATQEQLCLRLPEGRRCTPLSGVVDSLAATTELFASHSEDMLRRYKWAFSAGFKWNPSVGSVVNGLGAGALMAKLLLTAGSAGQVPDNQWQIEVKHWHDISMTSLQAAFVDTAKGPTDQAILPWVQRPNNTVETLMCNSQKINSTQFASFSVFGLLLTYVLGGLIMLTSYTLEPLIACISGRGNAKHYSQMEWCVNETLQLQRLAHEMRGRGTWARATEFIPFTKPREELAPLDLSDPGHPVLLEEKHMVQSRTLDSEWSSSPPSSVDHADKEKV</sequence>
<keyword evidence="2" id="KW-0812">Transmembrane</keyword>
<dbReference type="Proteomes" id="UP000182658">
    <property type="component" value="Unassembled WGS sequence"/>
</dbReference>
<organism evidence="3 4">
    <name type="scientific">Coniochaeta ligniaria NRRL 30616</name>
    <dbReference type="NCBI Taxonomy" id="1408157"/>
    <lineage>
        <taxon>Eukaryota</taxon>
        <taxon>Fungi</taxon>
        <taxon>Dikarya</taxon>
        <taxon>Ascomycota</taxon>
        <taxon>Pezizomycotina</taxon>
        <taxon>Sordariomycetes</taxon>
        <taxon>Sordariomycetidae</taxon>
        <taxon>Coniochaetales</taxon>
        <taxon>Coniochaetaceae</taxon>
        <taxon>Coniochaeta</taxon>
    </lineage>
</organism>
<evidence type="ECO:0000256" key="1">
    <source>
        <dbReference type="SAM" id="MobiDB-lite"/>
    </source>
</evidence>
<keyword evidence="2" id="KW-0472">Membrane</keyword>
<feature type="transmembrane region" description="Helical" evidence="2">
    <location>
        <begin position="111"/>
        <end position="131"/>
    </location>
</feature>
<evidence type="ECO:0000256" key="2">
    <source>
        <dbReference type="SAM" id="Phobius"/>
    </source>
</evidence>
<dbReference type="AlphaFoldDB" id="A0A1J7JSL6"/>
<accession>A0A1J7JSL6</accession>
<evidence type="ECO:0000313" key="3">
    <source>
        <dbReference type="EMBL" id="OIW32348.1"/>
    </source>
</evidence>
<protein>
    <submittedName>
        <fullName evidence="3">Uncharacterized protein</fullName>
    </submittedName>
</protein>
<feature type="region of interest" description="Disordered" evidence="1">
    <location>
        <begin position="658"/>
        <end position="681"/>
    </location>
</feature>
<proteinExistence type="predicted"/>
<name>A0A1J7JSL6_9PEZI</name>
<keyword evidence="4" id="KW-1185">Reference proteome</keyword>
<dbReference type="InParanoid" id="A0A1J7JSL6"/>
<feature type="transmembrane region" description="Helical" evidence="2">
    <location>
        <begin position="553"/>
        <end position="573"/>
    </location>
</feature>
<reference evidence="3 4" key="1">
    <citation type="submission" date="2016-10" db="EMBL/GenBank/DDBJ databases">
        <title>Draft genome sequence of Coniochaeta ligniaria NRRL30616, a lignocellulolytic fungus for bioabatement of inhibitors in plant biomass hydrolysates.</title>
        <authorList>
            <consortium name="DOE Joint Genome Institute"/>
            <person name="Jimenez D.J."/>
            <person name="Hector R.E."/>
            <person name="Riley R."/>
            <person name="Sun H."/>
            <person name="Grigoriev I.V."/>
            <person name="Van Elsas J.D."/>
            <person name="Nichols N.N."/>
        </authorList>
    </citation>
    <scope>NUCLEOTIDE SEQUENCE [LARGE SCALE GENOMIC DNA]</scope>
    <source>
        <strain evidence="3 4">NRRL 30616</strain>
    </source>
</reference>
<dbReference type="OrthoDB" id="3540210at2759"/>
<gene>
    <name evidence="3" type="ORF">CONLIGDRAFT_699027</name>
</gene>
<evidence type="ECO:0000313" key="4">
    <source>
        <dbReference type="Proteomes" id="UP000182658"/>
    </source>
</evidence>
<dbReference type="EMBL" id="KV875095">
    <property type="protein sequence ID" value="OIW32348.1"/>
    <property type="molecule type" value="Genomic_DNA"/>
</dbReference>